<accession>A0A8J2YF46</accession>
<dbReference type="InterPro" id="IPR050789">
    <property type="entry name" value="Diverse_Enzym_Activities"/>
</dbReference>
<dbReference type="Proteomes" id="UP000625210">
    <property type="component" value="Unassembled WGS sequence"/>
</dbReference>
<comment type="caution">
    <text evidence="2">The sequence shown here is derived from an EMBL/GenBank/DDBJ whole genome shotgun (WGS) entry which is preliminary data.</text>
</comment>
<dbReference type="InterPro" id="IPR012338">
    <property type="entry name" value="Beta-lactam/transpept-like"/>
</dbReference>
<reference evidence="2" key="1">
    <citation type="journal article" date="2014" name="Int. J. Syst. Evol. Microbiol.">
        <title>Complete genome sequence of Corynebacterium casei LMG S-19264T (=DSM 44701T), isolated from a smear-ripened cheese.</title>
        <authorList>
            <consortium name="US DOE Joint Genome Institute (JGI-PGF)"/>
            <person name="Walter F."/>
            <person name="Albersmeier A."/>
            <person name="Kalinowski J."/>
            <person name="Ruckert C."/>
        </authorList>
    </citation>
    <scope>NUCLEOTIDE SEQUENCE</scope>
    <source>
        <strain evidence="2">CGMCC 1.15179</strain>
    </source>
</reference>
<keyword evidence="3" id="KW-1185">Reference proteome</keyword>
<name>A0A8J2YF46_9BACL</name>
<evidence type="ECO:0000259" key="1">
    <source>
        <dbReference type="Pfam" id="PF00144"/>
    </source>
</evidence>
<dbReference type="InterPro" id="IPR001466">
    <property type="entry name" value="Beta-lactam-related"/>
</dbReference>
<reference evidence="2" key="2">
    <citation type="submission" date="2020-09" db="EMBL/GenBank/DDBJ databases">
        <authorList>
            <person name="Sun Q."/>
            <person name="Zhou Y."/>
        </authorList>
    </citation>
    <scope>NUCLEOTIDE SEQUENCE</scope>
    <source>
        <strain evidence="2">CGMCC 1.15179</strain>
    </source>
</reference>
<dbReference type="Pfam" id="PF00144">
    <property type="entry name" value="Beta-lactamase"/>
    <property type="match status" value="1"/>
</dbReference>
<dbReference type="Gene3D" id="3.40.710.10">
    <property type="entry name" value="DD-peptidase/beta-lactamase superfamily"/>
    <property type="match status" value="1"/>
</dbReference>
<dbReference type="PANTHER" id="PTHR43283">
    <property type="entry name" value="BETA-LACTAMASE-RELATED"/>
    <property type="match status" value="1"/>
</dbReference>
<dbReference type="PANTHER" id="PTHR43283:SF3">
    <property type="entry name" value="BETA-LACTAMASE FAMILY PROTEIN (AFU_ORTHOLOGUE AFUA_5G07500)"/>
    <property type="match status" value="1"/>
</dbReference>
<evidence type="ECO:0000313" key="2">
    <source>
        <dbReference type="EMBL" id="GGE28382.1"/>
    </source>
</evidence>
<feature type="domain" description="Beta-lactamase-related" evidence="1">
    <location>
        <begin position="1"/>
        <end position="102"/>
    </location>
</feature>
<organism evidence="2 3">
    <name type="scientific">Marinithermofilum abyssi</name>
    <dbReference type="NCBI Taxonomy" id="1571185"/>
    <lineage>
        <taxon>Bacteria</taxon>
        <taxon>Bacillati</taxon>
        <taxon>Bacillota</taxon>
        <taxon>Bacilli</taxon>
        <taxon>Bacillales</taxon>
        <taxon>Thermoactinomycetaceae</taxon>
        <taxon>Marinithermofilum</taxon>
    </lineage>
</organism>
<dbReference type="RefSeq" id="WP_229752044.1">
    <property type="nucleotide sequence ID" value="NZ_BMHQ01000017.1"/>
</dbReference>
<dbReference type="AlphaFoldDB" id="A0A8J2YF46"/>
<proteinExistence type="predicted"/>
<gene>
    <name evidence="2" type="ORF">GCM10011571_33080</name>
</gene>
<evidence type="ECO:0000313" key="3">
    <source>
        <dbReference type="Proteomes" id="UP000625210"/>
    </source>
</evidence>
<dbReference type="EMBL" id="BMHQ01000017">
    <property type="protein sequence ID" value="GGE28382.1"/>
    <property type="molecule type" value="Genomic_DNA"/>
</dbReference>
<protein>
    <recommendedName>
        <fullName evidence="1">Beta-lactamase-related domain-containing protein</fullName>
    </recommendedName>
</protein>
<sequence length="148" mass="16168">MAERIFAPLGMTDIGFTLTPSMMERRATIHDRAEDGKITPLPDLILPQPPEMDMGGHGLYASIGEYLKFIQMILNEGAGTNGRVLKPETVAQMSQNVKIGGWISSNPSLANHGEFYPGVQKSWAYTFQGRESHPHRSASRPMDVGGVG</sequence>
<dbReference type="SUPFAM" id="SSF56601">
    <property type="entry name" value="beta-lactamase/transpeptidase-like"/>
    <property type="match status" value="1"/>
</dbReference>